<gene>
    <name evidence="2" type="ORF">JO379_005494</name>
</gene>
<feature type="compositionally biased region" description="Basic and acidic residues" evidence="1">
    <location>
        <begin position="1"/>
        <end position="13"/>
    </location>
</feature>
<comment type="caution">
    <text evidence="2">The sequence shown here is derived from an EMBL/GenBank/DDBJ whole genome shotgun (WGS) entry which is preliminary data.</text>
</comment>
<keyword evidence="3" id="KW-1185">Reference proteome</keyword>
<feature type="region of interest" description="Disordered" evidence="1">
    <location>
        <begin position="1"/>
        <end position="24"/>
    </location>
</feature>
<name>A0ABS4YBZ0_9ACTN</name>
<evidence type="ECO:0000313" key="3">
    <source>
        <dbReference type="Proteomes" id="UP001519291"/>
    </source>
</evidence>
<evidence type="ECO:0000313" key="2">
    <source>
        <dbReference type="EMBL" id="MBP2406025.1"/>
    </source>
</evidence>
<proteinExistence type="predicted"/>
<accession>A0ABS4YBZ0</accession>
<dbReference type="Proteomes" id="UP001519291">
    <property type="component" value="Unassembled WGS sequence"/>
</dbReference>
<organism evidence="2 3">
    <name type="scientific">Streptomyces syringium</name>
    <dbReference type="NCBI Taxonomy" id="76729"/>
    <lineage>
        <taxon>Bacteria</taxon>
        <taxon>Bacillati</taxon>
        <taxon>Actinomycetota</taxon>
        <taxon>Actinomycetes</taxon>
        <taxon>Kitasatosporales</taxon>
        <taxon>Streptomycetaceae</taxon>
        <taxon>Streptomyces</taxon>
    </lineage>
</organism>
<evidence type="ECO:0008006" key="4">
    <source>
        <dbReference type="Google" id="ProtNLM"/>
    </source>
</evidence>
<sequence>MRLMSEETRRYADEVTAGPGGAMTEEVGVVTGDLTVATTRLPDGRATVRVQYTGAEEWYTLTGSPADVPPDGMEALHLAVVQAVRQGGEAVVPGS</sequence>
<dbReference type="EMBL" id="JAGIOH010000001">
    <property type="protein sequence ID" value="MBP2406025.1"/>
    <property type="molecule type" value="Genomic_DNA"/>
</dbReference>
<evidence type="ECO:0000256" key="1">
    <source>
        <dbReference type="SAM" id="MobiDB-lite"/>
    </source>
</evidence>
<reference evidence="2 3" key="1">
    <citation type="submission" date="2021-03" db="EMBL/GenBank/DDBJ databases">
        <title>Sequencing the genomes of 1000 actinobacteria strains.</title>
        <authorList>
            <person name="Klenk H.-P."/>
        </authorList>
    </citation>
    <scope>NUCLEOTIDE SEQUENCE [LARGE SCALE GENOMIC DNA]</scope>
    <source>
        <strain evidence="2 3">DSM 41480</strain>
    </source>
</reference>
<protein>
    <recommendedName>
        <fullName evidence="4">Tyrosinase co-factor MelC1</fullName>
    </recommendedName>
</protein>